<dbReference type="Pfam" id="PF01625">
    <property type="entry name" value="PMSR"/>
    <property type="match status" value="1"/>
</dbReference>
<sequence length="165" mass="19341">MIKSIWIAGGCFWGIQKYFDSIIGVNHTVVGYSQGNVINPSYEQVCTQTTNHTETVQIDYDDRFVSLISILEHLYQIIDPFSLNKQGDDVGSQYRSGIYYVDHDDEFIIKDFLLKKQNQTPKKIMIEVERLRNFNIAEEYHQKYLDKNPNSYCHVDLSLSKKEFR</sequence>
<dbReference type="PANTHER" id="PTHR42799">
    <property type="entry name" value="MITOCHONDRIAL PEPTIDE METHIONINE SULFOXIDE REDUCTASE"/>
    <property type="match status" value="1"/>
</dbReference>
<dbReference type="AlphaFoldDB" id="A0AAC9T3B6"/>
<feature type="domain" description="Peptide methionine sulphoxide reductase MsrA" evidence="5">
    <location>
        <begin position="5"/>
        <end position="154"/>
    </location>
</feature>
<feature type="active site" evidence="4">
    <location>
        <position position="11"/>
    </location>
</feature>
<dbReference type="EC" id="1.8.4.11" evidence="4"/>
<keyword evidence="1 4" id="KW-0560">Oxidoreductase</keyword>
<dbReference type="Gene3D" id="3.30.1060.10">
    <property type="entry name" value="Peptide methionine sulphoxide reductase MsrA"/>
    <property type="match status" value="1"/>
</dbReference>
<dbReference type="EMBL" id="CP021991">
    <property type="protein sequence ID" value="ASD29970.1"/>
    <property type="molecule type" value="Genomic_DNA"/>
</dbReference>
<comment type="catalytic activity">
    <reaction evidence="3 4">
        <text>[thioredoxin]-disulfide + L-methionine + H2O = L-methionine (S)-S-oxide + [thioredoxin]-dithiol</text>
        <dbReference type="Rhea" id="RHEA:19993"/>
        <dbReference type="Rhea" id="RHEA-COMP:10698"/>
        <dbReference type="Rhea" id="RHEA-COMP:10700"/>
        <dbReference type="ChEBI" id="CHEBI:15377"/>
        <dbReference type="ChEBI" id="CHEBI:29950"/>
        <dbReference type="ChEBI" id="CHEBI:50058"/>
        <dbReference type="ChEBI" id="CHEBI:57844"/>
        <dbReference type="ChEBI" id="CHEBI:58772"/>
        <dbReference type="EC" id="1.8.4.11"/>
    </reaction>
</comment>
<dbReference type="PANTHER" id="PTHR42799:SF2">
    <property type="entry name" value="MITOCHONDRIAL PEPTIDE METHIONINE SULFOXIDE REDUCTASE"/>
    <property type="match status" value="1"/>
</dbReference>
<reference evidence="6 7" key="1">
    <citation type="submission" date="2017-06" db="EMBL/GenBank/DDBJ databases">
        <title>Genome Sequencing and Comparative Genomics Analysis of Five Ureaplasma Urealyticums with Different Drug Resistance.</title>
        <authorList>
            <person name="Ma L."/>
            <person name="Jia T."/>
        </authorList>
    </citation>
    <scope>NUCLEOTIDE SEQUENCE [LARGE SCALE GENOMIC DNA]</scope>
    <source>
        <strain evidence="7">hebnu uu3</strain>
    </source>
</reference>
<dbReference type="InterPro" id="IPR002569">
    <property type="entry name" value="Met_Sox_Rdtase_MsrA_dom"/>
</dbReference>
<dbReference type="InterPro" id="IPR036509">
    <property type="entry name" value="Met_Sox_Rdtase_MsrA_sf"/>
</dbReference>
<dbReference type="GO" id="GO:0005737">
    <property type="term" value="C:cytoplasm"/>
    <property type="evidence" value="ECO:0007669"/>
    <property type="project" value="TreeGrafter"/>
</dbReference>
<evidence type="ECO:0000256" key="3">
    <source>
        <dbReference type="ARBA" id="ARBA00048782"/>
    </source>
</evidence>
<dbReference type="Proteomes" id="UP000197054">
    <property type="component" value="Chromosome"/>
</dbReference>
<gene>
    <name evidence="4 6" type="primary">msrA</name>
    <name evidence="6" type="ORF">CEG42_01845</name>
</gene>
<proteinExistence type="inferred from homology"/>
<evidence type="ECO:0000259" key="5">
    <source>
        <dbReference type="Pfam" id="PF01625"/>
    </source>
</evidence>
<protein>
    <recommendedName>
        <fullName evidence="4">Peptide methionine sulfoxide reductase MsrA</fullName>
        <shortName evidence="4">Protein-methionine-S-oxide reductase</shortName>
        <ecNumber evidence="4">1.8.4.11</ecNumber>
    </recommendedName>
    <alternativeName>
        <fullName evidence="4">Peptide-methionine (S)-S-oxide reductase</fullName>
        <shortName evidence="4">Peptide Met(O) reductase</shortName>
    </alternativeName>
</protein>
<evidence type="ECO:0000256" key="2">
    <source>
        <dbReference type="ARBA" id="ARBA00047806"/>
    </source>
</evidence>
<dbReference type="SMR" id="A0AAC9T3B6"/>
<dbReference type="RefSeq" id="WP_006688929.1">
    <property type="nucleotide sequence ID" value="NZ_CAMQQM010000005.1"/>
</dbReference>
<comment type="similarity">
    <text evidence="4">Belongs to the MsrA Met sulfoxide reductase family.</text>
</comment>
<dbReference type="GO" id="GO:0008113">
    <property type="term" value="F:peptide-methionine (S)-S-oxide reductase activity"/>
    <property type="evidence" value="ECO:0007669"/>
    <property type="project" value="UniProtKB-UniRule"/>
</dbReference>
<evidence type="ECO:0000256" key="1">
    <source>
        <dbReference type="ARBA" id="ARBA00023002"/>
    </source>
</evidence>
<accession>A0AAC9T3B6</accession>
<evidence type="ECO:0000313" key="6">
    <source>
        <dbReference type="EMBL" id="ASD29970.1"/>
    </source>
</evidence>
<dbReference type="HAMAP" id="MF_01401">
    <property type="entry name" value="MsrA"/>
    <property type="match status" value="1"/>
</dbReference>
<organism evidence="6 7">
    <name type="scientific">Ureaplasma parvum</name>
    <name type="common">Ureaplasma urealyticum biotype 1</name>
    <dbReference type="NCBI Taxonomy" id="134821"/>
    <lineage>
        <taxon>Bacteria</taxon>
        <taxon>Bacillati</taxon>
        <taxon>Mycoplasmatota</taxon>
        <taxon>Mycoplasmoidales</taxon>
        <taxon>Mycoplasmoidaceae</taxon>
        <taxon>Ureaplasma</taxon>
    </lineage>
</organism>
<dbReference type="InterPro" id="IPR050162">
    <property type="entry name" value="MsrA_MetSO_reductase"/>
</dbReference>
<evidence type="ECO:0000313" key="7">
    <source>
        <dbReference type="Proteomes" id="UP000197054"/>
    </source>
</evidence>
<dbReference type="GeneID" id="29672509"/>
<name>A0AAC9T3B6_UREPR</name>
<evidence type="ECO:0000256" key="4">
    <source>
        <dbReference type="HAMAP-Rule" id="MF_01401"/>
    </source>
</evidence>
<dbReference type="SUPFAM" id="SSF55068">
    <property type="entry name" value="Peptide methionine sulfoxide reductase"/>
    <property type="match status" value="1"/>
</dbReference>
<dbReference type="GO" id="GO:0034599">
    <property type="term" value="P:cellular response to oxidative stress"/>
    <property type="evidence" value="ECO:0007669"/>
    <property type="project" value="TreeGrafter"/>
</dbReference>
<comment type="catalytic activity">
    <reaction evidence="2 4">
        <text>L-methionyl-[protein] + [thioredoxin]-disulfide + H2O = L-methionyl-(S)-S-oxide-[protein] + [thioredoxin]-dithiol</text>
        <dbReference type="Rhea" id="RHEA:14217"/>
        <dbReference type="Rhea" id="RHEA-COMP:10698"/>
        <dbReference type="Rhea" id="RHEA-COMP:10700"/>
        <dbReference type="Rhea" id="RHEA-COMP:12313"/>
        <dbReference type="Rhea" id="RHEA-COMP:12315"/>
        <dbReference type="ChEBI" id="CHEBI:15377"/>
        <dbReference type="ChEBI" id="CHEBI:16044"/>
        <dbReference type="ChEBI" id="CHEBI:29950"/>
        <dbReference type="ChEBI" id="CHEBI:44120"/>
        <dbReference type="ChEBI" id="CHEBI:50058"/>
        <dbReference type="EC" id="1.8.4.11"/>
    </reaction>
</comment>
<dbReference type="OMA" id="RYRCGRD"/>
<comment type="function">
    <text evidence="4">Has an important function as a repair enzyme for proteins that have been inactivated by oxidation. Catalyzes the reversible oxidation-reduction of methionine sulfoxide in proteins to methionine.</text>
</comment>
<dbReference type="NCBIfam" id="TIGR00401">
    <property type="entry name" value="msrA"/>
    <property type="match status" value="1"/>
</dbReference>